<gene>
    <name evidence="2" type="ORF">SAMN05216195_112248</name>
</gene>
<evidence type="ECO:0000259" key="1">
    <source>
        <dbReference type="Pfam" id="PF12867"/>
    </source>
</evidence>
<proteinExistence type="predicted"/>
<keyword evidence="3" id="KW-1185">Reference proteome</keyword>
<dbReference type="EMBL" id="FOFT01000012">
    <property type="protein sequence ID" value="SES37639.1"/>
    <property type="molecule type" value="Genomic_DNA"/>
</dbReference>
<accession>A0A1H9WUZ0</accession>
<dbReference type="Pfam" id="PF12867">
    <property type="entry name" value="DinB_2"/>
    <property type="match status" value="1"/>
</dbReference>
<organism evidence="2 3">
    <name type="scientific">Lentzea flaviverrucosa</name>
    <dbReference type="NCBI Taxonomy" id="200379"/>
    <lineage>
        <taxon>Bacteria</taxon>
        <taxon>Bacillati</taxon>
        <taxon>Actinomycetota</taxon>
        <taxon>Actinomycetes</taxon>
        <taxon>Pseudonocardiales</taxon>
        <taxon>Pseudonocardiaceae</taxon>
        <taxon>Lentzea</taxon>
    </lineage>
</organism>
<dbReference type="AlphaFoldDB" id="A0A1H9WUZ0"/>
<evidence type="ECO:0000313" key="2">
    <source>
        <dbReference type="EMBL" id="SES37639.1"/>
    </source>
</evidence>
<reference evidence="3" key="1">
    <citation type="submission" date="2016-10" db="EMBL/GenBank/DDBJ databases">
        <authorList>
            <person name="Varghese N."/>
            <person name="Submissions S."/>
        </authorList>
    </citation>
    <scope>NUCLEOTIDE SEQUENCE [LARGE SCALE GENOMIC DNA]</scope>
    <source>
        <strain evidence="3">CGMCC 4.578</strain>
    </source>
</reference>
<dbReference type="Proteomes" id="UP000199028">
    <property type="component" value="Unassembled WGS sequence"/>
</dbReference>
<dbReference type="InterPro" id="IPR034660">
    <property type="entry name" value="DinB/YfiT-like"/>
</dbReference>
<dbReference type="SUPFAM" id="SSF109854">
    <property type="entry name" value="DinB/YfiT-like putative metalloenzymes"/>
    <property type="match status" value="1"/>
</dbReference>
<protein>
    <submittedName>
        <fullName evidence="2">DinB superfamily protein</fullName>
    </submittedName>
</protein>
<evidence type="ECO:0000313" key="3">
    <source>
        <dbReference type="Proteomes" id="UP000199028"/>
    </source>
</evidence>
<dbReference type="InterPro" id="IPR024775">
    <property type="entry name" value="DinB-like"/>
</dbReference>
<sequence length="117" mass="13206">MATDTWLGRAVLEVEQPYPPLGLPNAEYETDGQDMTVFASAAPPYAEVLQARAERRTMVRDFRGAVTPADLAVVRKNPWNPEHPESVLSCLHTILEEEWEHLRFATRDLDTITARTS</sequence>
<feature type="domain" description="DinB-like" evidence="1">
    <location>
        <begin position="4"/>
        <end position="104"/>
    </location>
</feature>
<name>A0A1H9WUZ0_9PSEU</name>